<dbReference type="GO" id="GO:0006260">
    <property type="term" value="P:DNA replication"/>
    <property type="evidence" value="ECO:0007669"/>
    <property type="project" value="TreeGrafter"/>
</dbReference>
<dbReference type="PANTHER" id="PTHR30050">
    <property type="entry name" value="CHROMOSOMAL REPLICATION INITIATOR PROTEIN DNAA"/>
    <property type="match status" value="1"/>
</dbReference>
<dbReference type="AlphaFoldDB" id="A0A0T6BL36"/>
<dbReference type="GO" id="GO:0005524">
    <property type="term" value="F:ATP binding"/>
    <property type="evidence" value="ECO:0007669"/>
    <property type="project" value="UniProtKB-KW"/>
</dbReference>
<comment type="caution">
    <text evidence="2">The sequence shown here is derived from an EMBL/GenBank/DDBJ whole genome shotgun (WGS) entry which is preliminary data.</text>
</comment>
<sequence>MTFHTDENGKPVYCNKHTRIIGGEEKPYPVQLMKLRDGSIKCPMCEREQRNKEIEREAEIWRRQVERQILSTYSLIADPTLKKATFDTFRSYNQEDEQNKRRMVELVSQIKAGAVMNIFLTGESNAGKSHLAMAALKELNKNDSEEYAKSALFVNSDALMRRIKKSFKDDSEKLTEAFAIELLTRVDYLVIDDLGAEVGDTDNENRAANDFIHRVWYGVSTGRQGKVTIITTNLSGVALTKLYDKKTVSRLTAHLEAIKFLEKQTEKKGRTAPALTF</sequence>
<proteinExistence type="predicted"/>
<evidence type="ECO:0000313" key="4">
    <source>
        <dbReference type="Proteomes" id="UP000036168"/>
    </source>
</evidence>
<accession>A0A0T6BL36</accession>
<dbReference type="InterPro" id="IPR027417">
    <property type="entry name" value="P-loop_NTPase"/>
</dbReference>
<evidence type="ECO:0000259" key="1">
    <source>
        <dbReference type="Pfam" id="PF01695"/>
    </source>
</evidence>
<protein>
    <submittedName>
        <fullName evidence="3">ATP-binding protein</fullName>
    </submittedName>
    <submittedName>
        <fullName evidence="2">DNA replication protein</fullName>
    </submittedName>
</protein>
<dbReference type="EMBL" id="LECW02000039">
    <property type="protein sequence ID" value="KRT91134.1"/>
    <property type="molecule type" value="Genomic_DNA"/>
</dbReference>
<name>A0A0T6BL36_9BACI</name>
<dbReference type="PANTHER" id="PTHR30050:SF8">
    <property type="entry name" value="PRIMOSOMAL PROTEIN DNAI"/>
    <property type="match status" value="1"/>
</dbReference>
<keyword evidence="3" id="KW-0067">ATP-binding</keyword>
<organism evidence="2 4">
    <name type="scientific">Bacillus glycinifermentans</name>
    <dbReference type="NCBI Taxonomy" id="1664069"/>
    <lineage>
        <taxon>Bacteria</taxon>
        <taxon>Bacillati</taxon>
        <taxon>Bacillota</taxon>
        <taxon>Bacilli</taxon>
        <taxon>Bacillales</taxon>
        <taxon>Bacillaceae</taxon>
        <taxon>Bacillus</taxon>
    </lineage>
</organism>
<dbReference type="Proteomes" id="UP000036168">
    <property type="component" value="Unassembled WGS sequence"/>
</dbReference>
<evidence type="ECO:0000313" key="5">
    <source>
        <dbReference type="Proteomes" id="UP001341297"/>
    </source>
</evidence>
<keyword evidence="3" id="KW-0547">Nucleotide-binding</keyword>
<feature type="domain" description="IstB-like ATP-binding" evidence="1">
    <location>
        <begin position="82"/>
        <end position="235"/>
    </location>
</feature>
<evidence type="ECO:0000313" key="2">
    <source>
        <dbReference type="EMBL" id="KRT91134.1"/>
    </source>
</evidence>
<reference evidence="3 5" key="3">
    <citation type="submission" date="2023-03" db="EMBL/GenBank/DDBJ databases">
        <title>Agriculturally important microbes genome sequencing.</title>
        <authorList>
            <person name="Dunlap C."/>
        </authorList>
    </citation>
    <scope>NUCLEOTIDE SEQUENCE [LARGE SCALE GENOMIC DNA]</scope>
    <source>
        <strain evidence="3 5">CBP-3203</strain>
    </source>
</reference>
<evidence type="ECO:0000313" key="3">
    <source>
        <dbReference type="EMBL" id="MEC0488019.1"/>
    </source>
</evidence>
<reference evidence="2 4" key="1">
    <citation type="journal article" date="2015" name="Int. J. Syst. Evol. Microbiol.">
        <title>Bacillus glycinifermentans sp. nov., isolated from fermented soybean paste.</title>
        <authorList>
            <person name="Kim S.J."/>
            <person name="Dunlap C.A."/>
            <person name="Kwon S.W."/>
            <person name="Rooney A.P."/>
        </authorList>
    </citation>
    <scope>NUCLEOTIDE SEQUENCE [LARGE SCALE GENOMIC DNA]</scope>
    <source>
        <strain evidence="2 4">GO-13</strain>
    </source>
</reference>
<dbReference type="Gene3D" id="3.40.50.300">
    <property type="entry name" value="P-loop containing nucleotide triphosphate hydrolases"/>
    <property type="match status" value="1"/>
</dbReference>
<dbReference type="SUPFAM" id="SSF52540">
    <property type="entry name" value="P-loop containing nucleoside triphosphate hydrolases"/>
    <property type="match status" value="1"/>
</dbReference>
<dbReference type="STRING" id="1664069.BGLY_4014"/>
<dbReference type="RefSeq" id="WP_048356491.1">
    <property type="nucleotide sequence ID" value="NZ_JARRTL010000060.1"/>
</dbReference>
<reference evidence="2" key="2">
    <citation type="submission" date="2015-10" db="EMBL/GenBank/DDBJ databases">
        <authorList>
            <person name="Gilbert D.G."/>
        </authorList>
    </citation>
    <scope>NUCLEOTIDE SEQUENCE</scope>
    <source>
        <strain evidence="2">GO-13</strain>
    </source>
</reference>
<dbReference type="CDD" id="cd00009">
    <property type="entry name" value="AAA"/>
    <property type="match status" value="1"/>
</dbReference>
<dbReference type="OrthoDB" id="2052561at2"/>
<dbReference type="Pfam" id="PF01695">
    <property type="entry name" value="IstB_IS21"/>
    <property type="match status" value="1"/>
</dbReference>
<dbReference type="EMBL" id="JARRTL010000060">
    <property type="protein sequence ID" value="MEC0488019.1"/>
    <property type="molecule type" value="Genomic_DNA"/>
</dbReference>
<keyword evidence="5" id="KW-1185">Reference proteome</keyword>
<dbReference type="Proteomes" id="UP001341297">
    <property type="component" value="Unassembled WGS sequence"/>
</dbReference>
<gene>
    <name evidence="2" type="ORF">AB447_223795</name>
    <name evidence="3" type="ORF">P8828_25075</name>
</gene>
<dbReference type="InterPro" id="IPR002611">
    <property type="entry name" value="IstB_ATP-bd"/>
</dbReference>